<dbReference type="Gene3D" id="3.40.50.720">
    <property type="entry name" value="NAD(P)-binding Rossmann-like Domain"/>
    <property type="match status" value="1"/>
</dbReference>
<protein>
    <recommendedName>
        <fullName evidence="2">Beta-ketoacyl-ACP reductase</fullName>
    </recommendedName>
</protein>
<dbReference type="InterPro" id="IPR036291">
    <property type="entry name" value="NAD(P)-bd_dom_sf"/>
</dbReference>
<evidence type="ECO:0000313" key="1">
    <source>
        <dbReference type="EMBL" id="SVD16161.1"/>
    </source>
</evidence>
<accession>A0A382T4F3</accession>
<reference evidence="1" key="1">
    <citation type="submission" date="2018-05" db="EMBL/GenBank/DDBJ databases">
        <authorList>
            <person name="Lanie J.A."/>
            <person name="Ng W.-L."/>
            <person name="Kazmierczak K.M."/>
            <person name="Andrzejewski T.M."/>
            <person name="Davidsen T.M."/>
            <person name="Wayne K.J."/>
            <person name="Tettelin H."/>
            <person name="Glass J.I."/>
            <person name="Rusch D."/>
            <person name="Podicherti R."/>
            <person name="Tsui H.-C.T."/>
            <person name="Winkler M.E."/>
        </authorList>
    </citation>
    <scope>NUCLEOTIDE SEQUENCE</scope>
</reference>
<evidence type="ECO:0008006" key="2">
    <source>
        <dbReference type="Google" id="ProtNLM"/>
    </source>
</evidence>
<gene>
    <name evidence="1" type="ORF">METZ01_LOCUS369015</name>
</gene>
<dbReference type="EMBL" id="UINC01133306">
    <property type="protein sequence ID" value="SVD16161.1"/>
    <property type="molecule type" value="Genomic_DNA"/>
</dbReference>
<sequence>MGQEKKIALITGAGRGIGRVIAVQLAKS</sequence>
<dbReference type="AlphaFoldDB" id="A0A382T4F3"/>
<organism evidence="1">
    <name type="scientific">marine metagenome</name>
    <dbReference type="NCBI Taxonomy" id="408172"/>
    <lineage>
        <taxon>unclassified sequences</taxon>
        <taxon>metagenomes</taxon>
        <taxon>ecological metagenomes</taxon>
    </lineage>
</organism>
<feature type="non-terminal residue" evidence="1">
    <location>
        <position position="28"/>
    </location>
</feature>
<name>A0A382T4F3_9ZZZZ</name>
<proteinExistence type="predicted"/>
<dbReference type="SUPFAM" id="SSF51735">
    <property type="entry name" value="NAD(P)-binding Rossmann-fold domains"/>
    <property type="match status" value="1"/>
</dbReference>